<dbReference type="Proteomes" id="UP000004664">
    <property type="component" value="Unassembled WGS sequence"/>
</dbReference>
<keyword evidence="2" id="KW-1185">Reference proteome</keyword>
<accession>G3J0B0</accession>
<proteinExistence type="predicted"/>
<evidence type="ECO:0000313" key="1">
    <source>
        <dbReference type="EMBL" id="EGW20632.1"/>
    </source>
</evidence>
<reference evidence="1 2" key="1">
    <citation type="submission" date="2011-06" db="EMBL/GenBank/DDBJ databases">
        <title>Genomic sequence of Methylobacter tundripaludum SV96.</title>
        <authorList>
            <consortium name="US DOE Joint Genome Institute"/>
            <person name="Lucas S."/>
            <person name="Han J."/>
            <person name="Lapidus A."/>
            <person name="Cheng J.-F."/>
            <person name="Goodwin L."/>
            <person name="Pitluck S."/>
            <person name="Held B."/>
            <person name="Detter J.C."/>
            <person name="Han C."/>
            <person name="Tapia R."/>
            <person name="Land M."/>
            <person name="Hauser L."/>
            <person name="Kyrpides N."/>
            <person name="Ivanova N."/>
            <person name="Ovchinnikova G."/>
            <person name="Pagani I."/>
            <person name="Klotz M.G."/>
            <person name="Dispirito A.A."/>
            <person name="Murrell J.C."/>
            <person name="Dunfield P."/>
            <person name="Kalyuzhnaya M.G."/>
            <person name="Svenning M."/>
            <person name="Trotsenko Y.A."/>
            <person name="Stein L.Y."/>
            <person name="Woyke T."/>
        </authorList>
    </citation>
    <scope>NUCLEOTIDE SEQUENCE [LARGE SCALE GENOMIC DNA]</scope>
    <source>
        <strain evidence="2">ATCC BAA-1195 / DSM 17260 / SV96</strain>
    </source>
</reference>
<gene>
    <name evidence="1" type="ORF">Mettu_3780</name>
</gene>
<dbReference type="AlphaFoldDB" id="G3J0B0"/>
<dbReference type="eggNOG" id="ENOG5031X4C">
    <property type="taxonomic scope" value="Bacteria"/>
</dbReference>
<evidence type="ECO:0000313" key="2">
    <source>
        <dbReference type="Proteomes" id="UP000004664"/>
    </source>
</evidence>
<dbReference type="RefSeq" id="WP_006892980.1">
    <property type="nucleotide sequence ID" value="NZ_JH109153.1"/>
</dbReference>
<name>G3J0B0_METTV</name>
<sequence>MDAVEKLTKRGRTGKNFYRIKALRNACAARARTLSMKTQNPGFFSKKDITHFINTYFSEKTPVPYSRLSILNKILVCQCLLHNQPDATANAHPFVFRLSPELNAMSDSYLRKAIQRKLKDIFGTTPLYWLTTEYDNQKEQYGKHLNGEILLRPGGLEKCEQAFKELFGLHWINSDTKKPRMNADGTIRQKKGLRFAIDFPIESRRNQARLYGEFYSVFNWVSYGTKQFTRRWFARKYTKESVRGKESFCFISSDLNELSTQFYNENIKVSHCLLTPTS</sequence>
<dbReference type="HOGENOM" id="CLU_1000439_0_0_6"/>
<protein>
    <submittedName>
        <fullName evidence="1">Uncharacterized protein</fullName>
    </submittedName>
</protein>
<organism evidence="1 2">
    <name type="scientific">Methylobacter tundripaludum (strain ATCC BAA-1195 / DSM 17260 / SV96)</name>
    <dbReference type="NCBI Taxonomy" id="697282"/>
    <lineage>
        <taxon>Bacteria</taxon>
        <taxon>Pseudomonadati</taxon>
        <taxon>Pseudomonadota</taxon>
        <taxon>Gammaproteobacteria</taxon>
        <taxon>Methylococcales</taxon>
        <taxon>Methylococcaceae</taxon>
        <taxon>Methylobacter</taxon>
    </lineage>
</organism>
<dbReference type="EMBL" id="JH109153">
    <property type="protein sequence ID" value="EGW20632.1"/>
    <property type="molecule type" value="Genomic_DNA"/>
</dbReference>